<keyword evidence="2" id="KW-1185">Reference proteome</keyword>
<protein>
    <submittedName>
        <fullName evidence="1">Uncharacterized protein</fullName>
    </submittedName>
</protein>
<dbReference type="Proteomes" id="UP000821866">
    <property type="component" value="Chromosome 7"/>
</dbReference>
<evidence type="ECO:0000313" key="2">
    <source>
        <dbReference type="Proteomes" id="UP000821866"/>
    </source>
</evidence>
<accession>A0A9J6DJE5</accession>
<name>A0A9J6DJE5_RHIMP</name>
<comment type="caution">
    <text evidence="1">The sequence shown here is derived from an EMBL/GenBank/DDBJ whole genome shotgun (WGS) entry which is preliminary data.</text>
</comment>
<reference evidence="1" key="1">
    <citation type="journal article" date="2020" name="Cell">
        <title>Large-Scale Comparative Analyses of Tick Genomes Elucidate Their Genetic Diversity and Vector Capacities.</title>
        <authorList>
            <consortium name="Tick Genome and Microbiome Consortium (TIGMIC)"/>
            <person name="Jia N."/>
            <person name="Wang J."/>
            <person name="Shi W."/>
            <person name="Du L."/>
            <person name="Sun Y."/>
            <person name="Zhan W."/>
            <person name="Jiang J.F."/>
            <person name="Wang Q."/>
            <person name="Zhang B."/>
            <person name="Ji P."/>
            <person name="Bell-Sakyi L."/>
            <person name="Cui X.M."/>
            <person name="Yuan T.T."/>
            <person name="Jiang B.G."/>
            <person name="Yang W.F."/>
            <person name="Lam T.T."/>
            <person name="Chang Q.C."/>
            <person name="Ding S.J."/>
            <person name="Wang X.J."/>
            <person name="Zhu J.G."/>
            <person name="Ruan X.D."/>
            <person name="Zhao L."/>
            <person name="Wei J.T."/>
            <person name="Ye R.Z."/>
            <person name="Que T.C."/>
            <person name="Du C.H."/>
            <person name="Zhou Y.H."/>
            <person name="Cheng J.X."/>
            <person name="Dai P.F."/>
            <person name="Guo W.B."/>
            <person name="Han X.H."/>
            <person name="Huang E.J."/>
            <person name="Li L.F."/>
            <person name="Wei W."/>
            <person name="Gao Y.C."/>
            <person name="Liu J.Z."/>
            <person name="Shao H.Z."/>
            <person name="Wang X."/>
            <person name="Wang C.C."/>
            <person name="Yang T.C."/>
            <person name="Huo Q.B."/>
            <person name="Li W."/>
            <person name="Chen H.Y."/>
            <person name="Chen S.E."/>
            <person name="Zhou L.G."/>
            <person name="Ni X.B."/>
            <person name="Tian J.H."/>
            <person name="Sheng Y."/>
            <person name="Liu T."/>
            <person name="Pan Y.S."/>
            <person name="Xia L.Y."/>
            <person name="Li J."/>
            <person name="Zhao F."/>
            <person name="Cao W.C."/>
        </authorList>
    </citation>
    <scope>NUCLEOTIDE SEQUENCE</scope>
    <source>
        <strain evidence="1">Rmic-2018</strain>
    </source>
</reference>
<evidence type="ECO:0000313" key="1">
    <source>
        <dbReference type="EMBL" id="KAH8022324.1"/>
    </source>
</evidence>
<proteinExistence type="predicted"/>
<organism evidence="1 2">
    <name type="scientific">Rhipicephalus microplus</name>
    <name type="common">Cattle tick</name>
    <name type="synonym">Boophilus microplus</name>
    <dbReference type="NCBI Taxonomy" id="6941"/>
    <lineage>
        <taxon>Eukaryota</taxon>
        <taxon>Metazoa</taxon>
        <taxon>Ecdysozoa</taxon>
        <taxon>Arthropoda</taxon>
        <taxon>Chelicerata</taxon>
        <taxon>Arachnida</taxon>
        <taxon>Acari</taxon>
        <taxon>Parasitiformes</taxon>
        <taxon>Ixodida</taxon>
        <taxon>Ixodoidea</taxon>
        <taxon>Ixodidae</taxon>
        <taxon>Rhipicephalinae</taxon>
        <taxon>Rhipicephalus</taxon>
        <taxon>Boophilus</taxon>
    </lineage>
</organism>
<gene>
    <name evidence="1" type="ORF">HPB51_023377</name>
</gene>
<reference evidence="1" key="2">
    <citation type="submission" date="2021-09" db="EMBL/GenBank/DDBJ databases">
        <authorList>
            <person name="Jia N."/>
            <person name="Wang J."/>
            <person name="Shi W."/>
            <person name="Du L."/>
            <person name="Sun Y."/>
            <person name="Zhan W."/>
            <person name="Jiang J."/>
            <person name="Wang Q."/>
            <person name="Zhang B."/>
            <person name="Ji P."/>
            <person name="Sakyi L.B."/>
            <person name="Cui X."/>
            <person name="Yuan T."/>
            <person name="Jiang B."/>
            <person name="Yang W."/>
            <person name="Lam T.T.-Y."/>
            <person name="Chang Q."/>
            <person name="Ding S."/>
            <person name="Wang X."/>
            <person name="Zhu J."/>
            <person name="Ruan X."/>
            <person name="Zhao L."/>
            <person name="Wei J."/>
            <person name="Que T."/>
            <person name="Du C."/>
            <person name="Cheng J."/>
            <person name="Dai P."/>
            <person name="Han X."/>
            <person name="Huang E."/>
            <person name="Gao Y."/>
            <person name="Liu J."/>
            <person name="Shao H."/>
            <person name="Ye R."/>
            <person name="Li L."/>
            <person name="Wei W."/>
            <person name="Wang X."/>
            <person name="Wang C."/>
            <person name="Huo Q."/>
            <person name="Li W."/>
            <person name="Guo W."/>
            <person name="Chen H."/>
            <person name="Chen S."/>
            <person name="Zhou L."/>
            <person name="Zhou L."/>
            <person name="Ni X."/>
            <person name="Tian J."/>
            <person name="Zhou Y."/>
            <person name="Sheng Y."/>
            <person name="Liu T."/>
            <person name="Pan Y."/>
            <person name="Xia L."/>
            <person name="Li J."/>
            <person name="Zhao F."/>
            <person name="Cao W."/>
        </authorList>
    </citation>
    <scope>NUCLEOTIDE SEQUENCE</scope>
    <source>
        <strain evidence="1">Rmic-2018</strain>
        <tissue evidence="1">Larvae</tissue>
    </source>
</reference>
<dbReference type="EMBL" id="JABSTU010000009">
    <property type="protein sequence ID" value="KAH8022324.1"/>
    <property type="molecule type" value="Genomic_DNA"/>
</dbReference>
<sequence length="163" mass="18007">MESAPSVSSKLDDTAVARRRLKRLPWFPVDDFRIVFRPSAGVDLAPHNDGELRAAVVSNSRLHSVVADEDLVFTNLAKNIFTMSTSCTDQVAKYAKIRELKLRGKKLGFHAHIAPPDGTRAGIVYHAWNGESPPDLLQDLRRANPLLPIVQARDGAYLTLSAH</sequence>
<dbReference type="AlphaFoldDB" id="A0A9J6DJE5"/>